<dbReference type="PANTHER" id="PTHR36933:SF1">
    <property type="entry name" value="SLL0788 PROTEIN"/>
    <property type="match status" value="1"/>
</dbReference>
<comment type="caution">
    <text evidence="3">The sequence shown here is derived from an EMBL/GenBank/DDBJ whole genome shotgun (WGS) entry which is preliminary data.</text>
</comment>
<accession>A0A0G9MT55</accession>
<keyword evidence="4" id="KW-1185">Reference proteome</keyword>
<dbReference type="Proteomes" id="UP000053464">
    <property type="component" value="Unassembled WGS sequence"/>
</dbReference>
<protein>
    <recommendedName>
        <fullName evidence="2">DUF305 domain-containing protein</fullName>
    </recommendedName>
</protein>
<dbReference type="STRING" id="1581420.AAW00_13200"/>
<dbReference type="PATRIC" id="fig|1581420.6.peg.2696"/>
<sequence length="113" mass="11982">MLAAGCLLLGAAAGNAAPPATSFAEAMNAAMMRMMTDMHVAPTGDVDRDFVNMMIPHHQGAIDMAIGELQYGKNPVLQRIAREIIVNQQQEIAAMRMAVGDPLPPSAPVPTQQ</sequence>
<feature type="domain" description="DUF305" evidence="2">
    <location>
        <begin position="21"/>
        <end position="97"/>
    </location>
</feature>
<dbReference type="EMBL" id="LBHB01000004">
    <property type="protein sequence ID" value="KLE32493.1"/>
    <property type="molecule type" value="Genomic_DNA"/>
</dbReference>
<name>A0A0G9MT55_9SPHN</name>
<organism evidence="3 4">
    <name type="scientific">Aurantiacibacter luteus</name>
    <dbReference type="NCBI Taxonomy" id="1581420"/>
    <lineage>
        <taxon>Bacteria</taxon>
        <taxon>Pseudomonadati</taxon>
        <taxon>Pseudomonadota</taxon>
        <taxon>Alphaproteobacteria</taxon>
        <taxon>Sphingomonadales</taxon>
        <taxon>Erythrobacteraceae</taxon>
        <taxon>Aurantiacibacter</taxon>
    </lineage>
</organism>
<dbReference type="Gene3D" id="1.20.1260.10">
    <property type="match status" value="1"/>
</dbReference>
<proteinExistence type="predicted"/>
<dbReference type="Pfam" id="PF03713">
    <property type="entry name" value="DUF305"/>
    <property type="match status" value="1"/>
</dbReference>
<gene>
    <name evidence="3" type="ORF">AAW00_13200</name>
</gene>
<dbReference type="InterPro" id="IPR005183">
    <property type="entry name" value="DUF305_CopM-like"/>
</dbReference>
<reference evidence="3 4" key="1">
    <citation type="submission" date="2015-04" db="EMBL/GenBank/DDBJ databases">
        <title>The draft genome sequence of Erythrobacter luteus KA37.</title>
        <authorList>
            <person name="Zhuang L."/>
            <person name="Liu Y."/>
            <person name="Shao Z."/>
        </authorList>
    </citation>
    <scope>NUCLEOTIDE SEQUENCE [LARGE SCALE GENOMIC DNA]</scope>
    <source>
        <strain evidence="3 4">KA37</strain>
    </source>
</reference>
<dbReference type="AlphaFoldDB" id="A0A0G9MT55"/>
<evidence type="ECO:0000313" key="4">
    <source>
        <dbReference type="Proteomes" id="UP000053464"/>
    </source>
</evidence>
<evidence type="ECO:0000313" key="3">
    <source>
        <dbReference type="EMBL" id="KLE32493.1"/>
    </source>
</evidence>
<feature type="signal peptide" evidence="1">
    <location>
        <begin position="1"/>
        <end position="16"/>
    </location>
</feature>
<dbReference type="PANTHER" id="PTHR36933">
    <property type="entry name" value="SLL0788 PROTEIN"/>
    <property type="match status" value="1"/>
</dbReference>
<keyword evidence="1" id="KW-0732">Signal</keyword>
<evidence type="ECO:0000259" key="2">
    <source>
        <dbReference type="Pfam" id="PF03713"/>
    </source>
</evidence>
<dbReference type="InterPro" id="IPR012347">
    <property type="entry name" value="Ferritin-like"/>
</dbReference>
<evidence type="ECO:0000256" key="1">
    <source>
        <dbReference type="SAM" id="SignalP"/>
    </source>
</evidence>
<feature type="chain" id="PRO_5002580537" description="DUF305 domain-containing protein" evidence="1">
    <location>
        <begin position="17"/>
        <end position="113"/>
    </location>
</feature>